<keyword evidence="3" id="KW-1185">Reference proteome</keyword>
<dbReference type="Gene3D" id="2.130.10.30">
    <property type="entry name" value="Regulator of chromosome condensation 1/beta-lactamase-inhibitor protein II"/>
    <property type="match status" value="2"/>
</dbReference>
<dbReference type="OrthoDB" id="10256179at2759"/>
<protein>
    <submittedName>
        <fullName evidence="2">Regulator of chromosome condensation (RCC1) repeat</fullName>
    </submittedName>
</protein>
<dbReference type="InterPro" id="IPR009091">
    <property type="entry name" value="RCC1/BLIP-II"/>
</dbReference>
<proteinExistence type="predicted"/>
<evidence type="ECO:0000313" key="2">
    <source>
        <dbReference type="EMBL" id="KAG9396120.1"/>
    </source>
</evidence>
<dbReference type="PANTHER" id="PTHR45982">
    <property type="entry name" value="REGULATOR OF CHROMOSOME CONDENSATION"/>
    <property type="match status" value="1"/>
</dbReference>
<dbReference type="GO" id="GO:0005737">
    <property type="term" value="C:cytoplasm"/>
    <property type="evidence" value="ECO:0007669"/>
    <property type="project" value="TreeGrafter"/>
</dbReference>
<evidence type="ECO:0000313" key="3">
    <source>
        <dbReference type="Proteomes" id="UP000717585"/>
    </source>
</evidence>
<dbReference type="PANTHER" id="PTHR45982:SF1">
    <property type="entry name" value="REGULATOR OF CHROMOSOME CONDENSATION"/>
    <property type="match status" value="1"/>
</dbReference>
<name>A0A8J6B106_9EUKA</name>
<feature type="repeat" description="RCC1" evidence="1">
    <location>
        <begin position="414"/>
        <end position="465"/>
    </location>
</feature>
<reference evidence="2" key="1">
    <citation type="submission" date="2021-05" db="EMBL/GenBank/DDBJ databases">
        <title>A free-living protist that lacks canonical eukaryotic 1 DNA replication and segregation systems.</title>
        <authorList>
            <person name="Salas-Leiva D.E."/>
            <person name="Tromer E.C."/>
            <person name="Curtis B.A."/>
            <person name="Jerlstrom-Hultqvist J."/>
            <person name="Kolisko M."/>
            <person name="Yi Z."/>
            <person name="Salas-Leiva J.S."/>
            <person name="Gallot-Lavallee L."/>
            <person name="Kops G.J.P.L."/>
            <person name="Archibald J.M."/>
            <person name="Simpson A.G.B."/>
            <person name="Roger A.J."/>
        </authorList>
    </citation>
    <scope>NUCLEOTIDE SEQUENCE</scope>
    <source>
        <strain evidence="2">BICM</strain>
    </source>
</reference>
<dbReference type="EMBL" id="JAHDYR010000007">
    <property type="protein sequence ID" value="KAG9396120.1"/>
    <property type="molecule type" value="Genomic_DNA"/>
</dbReference>
<dbReference type="AlphaFoldDB" id="A0A8J6B106"/>
<dbReference type="InterPro" id="IPR051553">
    <property type="entry name" value="Ran_GTPase-activating"/>
</dbReference>
<dbReference type="Pfam" id="PF00415">
    <property type="entry name" value="RCC1"/>
    <property type="match status" value="3"/>
</dbReference>
<comment type="caution">
    <text evidence="2">The sequence shown here is derived from an EMBL/GenBank/DDBJ whole genome shotgun (WGS) entry which is preliminary data.</text>
</comment>
<accession>A0A8J6B106</accession>
<organism evidence="2 3">
    <name type="scientific">Carpediemonas membranifera</name>
    <dbReference type="NCBI Taxonomy" id="201153"/>
    <lineage>
        <taxon>Eukaryota</taxon>
        <taxon>Metamonada</taxon>
        <taxon>Carpediemonas-like organisms</taxon>
        <taxon>Carpediemonas</taxon>
    </lineage>
</organism>
<sequence length="662" mass="71917">MAVSFKDAKASLNAAKAALERFVGEFDDEGLRSLTSIISQLTEAASDLDGIKDASDQLKSKIMQPVLHEIIPHLGNVRAFLRAHETEILARRSVMVTDGNDLKHVKSFISKLDNTLRAGLASLSLAIPPFTADPDYIPVAEFSGIVEFQSILDKFIAVQESGGDKIDPAFSNSLSFCIRLLKQVLFIHDFDPSRIDKLKSEQYLLDDVVATVKTSTFPILFVHAGLDPTYLIQNRSMYGIYKLLYSSFKPITYDHTQFFITAHRLITRGNNLMGQSGAVTHAWAVKYKWIRLPGRVCRVISDFGSTFVVTDRGLFAFGNNNGGKLGLGLPDRIVHAPHRVPLPQHVRVVDVCVSHMAVFVKTDAGWFSCGTNYSGQLGLGHVAIVHTPQPVPGSGRISRVHSDYMSTFAWTDDGELLACGSNDVGQLGIGSFDQTTSFTPVIVPAPDTVCSVVGGPWSASFLTTDGKCYGCGMSRGQLGLPLEEETGIAEPTLVTKIEGEISGCISDGDSTIFLCGRRIFVCGQNFDRQFPVDRDEILDPVEVTFPFPLRRIALGGRGLFVQREDTGQWLARGDNQLGQLGVGGRSNVVAETTPVRLDDPGSICTIYSAGDATAFIGDEGCFVAGSNEQGMLGIDEEGVCTPVPVQRTPDAGFFKLPMFEFV</sequence>
<gene>
    <name evidence="2" type="ORF">J8273_2472</name>
</gene>
<dbReference type="InterPro" id="IPR000408">
    <property type="entry name" value="Reg_chr_condens"/>
</dbReference>
<evidence type="ECO:0000256" key="1">
    <source>
        <dbReference type="PROSITE-ProRule" id="PRU00235"/>
    </source>
</evidence>
<dbReference type="PROSITE" id="PS50012">
    <property type="entry name" value="RCC1_3"/>
    <property type="match status" value="1"/>
</dbReference>
<dbReference type="Proteomes" id="UP000717585">
    <property type="component" value="Unassembled WGS sequence"/>
</dbReference>
<dbReference type="GO" id="GO:0005085">
    <property type="term" value="F:guanyl-nucleotide exchange factor activity"/>
    <property type="evidence" value="ECO:0007669"/>
    <property type="project" value="TreeGrafter"/>
</dbReference>
<dbReference type="SUPFAM" id="SSF50985">
    <property type="entry name" value="RCC1/BLIP-II"/>
    <property type="match status" value="2"/>
</dbReference>